<dbReference type="Proteomes" id="UP000001876">
    <property type="component" value="Unassembled WGS sequence"/>
</dbReference>
<dbReference type="SUPFAM" id="SSF56112">
    <property type="entry name" value="Protein kinase-like (PK-like)"/>
    <property type="match status" value="1"/>
</dbReference>
<dbReference type="InterPro" id="IPR008271">
    <property type="entry name" value="Ser/Thr_kinase_AS"/>
</dbReference>
<dbReference type="CDD" id="cd14136">
    <property type="entry name" value="STKc_SRPK"/>
    <property type="match status" value="1"/>
</dbReference>
<dbReference type="PANTHER" id="PTHR47634">
    <property type="entry name" value="PROTEIN KINASE DOMAIN-CONTAINING PROTEIN-RELATED"/>
    <property type="match status" value="1"/>
</dbReference>
<dbReference type="KEGG" id="mpp:MICPUCDRAFT_2123"/>
<feature type="compositionally biased region" description="Low complexity" evidence="10">
    <location>
        <begin position="235"/>
        <end position="245"/>
    </location>
</feature>
<dbReference type="EMBL" id="GG663737">
    <property type="protein sequence ID" value="EEH58397.1"/>
    <property type="molecule type" value="Genomic_DNA"/>
</dbReference>
<feature type="domain" description="Protein kinase" evidence="11">
    <location>
        <begin position="29"/>
        <end position="486"/>
    </location>
</feature>
<evidence type="ECO:0000313" key="12">
    <source>
        <dbReference type="EMBL" id="EEH58397.1"/>
    </source>
</evidence>
<keyword evidence="4 9" id="KW-0547">Nucleotide-binding</keyword>
<dbReference type="GO" id="GO:0005524">
    <property type="term" value="F:ATP binding"/>
    <property type="evidence" value="ECO:0007669"/>
    <property type="project" value="UniProtKB-UniRule"/>
</dbReference>
<dbReference type="GO" id="GO:0004674">
    <property type="term" value="F:protein serine/threonine kinase activity"/>
    <property type="evidence" value="ECO:0007669"/>
    <property type="project" value="UniProtKB-KW"/>
</dbReference>
<keyword evidence="6 9" id="KW-0067">ATP-binding</keyword>
<feature type="region of interest" description="Disordered" evidence="10">
    <location>
        <begin position="182"/>
        <end position="316"/>
    </location>
</feature>
<evidence type="ECO:0000256" key="1">
    <source>
        <dbReference type="ARBA" id="ARBA00012513"/>
    </source>
</evidence>
<dbReference type="InterPro" id="IPR051334">
    <property type="entry name" value="SRPK"/>
</dbReference>
<dbReference type="PROSITE" id="PS00107">
    <property type="entry name" value="PROTEIN_KINASE_ATP"/>
    <property type="match status" value="1"/>
</dbReference>
<dbReference type="AlphaFoldDB" id="C1MP36"/>
<evidence type="ECO:0000259" key="11">
    <source>
        <dbReference type="PROSITE" id="PS50011"/>
    </source>
</evidence>
<proteinExistence type="predicted"/>
<comment type="catalytic activity">
    <reaction evidence="7">
        <text>L-threonyl-[protein] + ATP = O-phospho-L-threonyl-[protein] + ADP + H(+)</text>
        <dbReference type="Rhea" id="RHEA:46608"/>
        <dbReference type="Rhea" id="RHEA-COMP:11060"/>
        <dbReference type="Rhea" id="RHEA-COMP:11605"/>
        <dbReference type="ChEBI" id="CHEBI:15378"/>
        <dbReference type="ChEBI" id="CHEBI:30013"/>
        <dbReference type="ChEBI" id="CHEBI:30616"/>
        <dbReference type="ChEBI" id="CHEBI:61977"/>
        <dbReference type="ChEBI" id="CHEBI:456216"/>
        <dbReference type="EC" id="2.7.11.1"/>
    </reaction>
</comment>
<dbReference type="EC" id="2.7.11.1" evidence="1"/>
<dbReference type="Pfam" id="PF00069">
    <property type="entry name" value="Pkinase"/>
    <property type="match status" value="2"/>
</dbReference>
<accession>C1MP36</accession>
<dbReference type="GO" id="GO:0000245">
    <property type="term" value="P:spliceosomal complex assembly"/>
    <property type="evidence" value="ECO:0007669"/>
    <property type="project" value="TreeGrafter"/>
</dbReference>
<feature type="non-terminal residue" evidence="12">
    <location>
        <position position="508"/>
    </location>
</feature>
<dbReference type="PROSITE" id="PS00108">
    <property type="entry name" value="PROTEIN_KINASE_ST"/>
    <property type="match status" value="1"/>
</dbReference>
<evidence type="ECO:0000256" key="9">
    <source>
        <dbReference type="PROSITE-ProRule" id="PRU10141"/>
    </source>
</evidence>
<feature type="compositionally biased region" description="Low complexity" evidence="10">
    <location>
        <begin position="189"/>
        <end position="203"/>
    </location>
</feature>
<dbReference type="InterPro" id="IPR011009">
    <property type="entry name" value="Kinase-like_dom_sf"/>
</dbReference>
<evidence type="ECO:0000256" key="8">
    <source>
        <dbReference type="ARBA" id="ARBA00048679"/>
    </source>
</evidence>
<protein>
    <recommendedName>
        <fullName evidence="1">non-specific serine/threonine protein kinase</fullName>
        <ecNumber evidence="1">2.7.11.1</ecNumber>
    </recommendedName>
</protein>
<evidence type="ECO:0000256" key="7">
    <source>
        <dbReference type="ARBA" id="ARBA00047899"/>
    </source>
</evidence>
<dbReference type="Gene3D" id="3.30.200.20">
    <property type="entry name" value="Phosphorylase Kinase, domain 1"/>
    <property type="match status" value="1"/>
</dbReference>
<keyword evidence="5" id="KW-0418">Kinase</keyword>
<feature type="binding site" evidence="9">
    <location>
        <position position="64"/>
    </location>
    <ligand>
        <name>ATP</name>
        <dbReference type="ChEBI" id="CHEBI:30616"/>
    </ligand>
</feature>
<evidence type="ECO:0000256" key="5">
    <source>
        <dbReference type="ARBA" id="ARBA00022777"/>
    </source>
</evidence>
<dbReference type="PANTHER" id="PTHR47634:SF9">
    <property type="entry name" value="PROTEIN KINASE DOMAIN-CONTAINING PROTEIN-RELATED"/>
    <property type="match status" value="1"/>
</dbReference>
<gene>
    <name evidence="12" type="ORF">MICPUCDRAFT_2123</name>
</gene>
<dbReference type="SMART" id="SM00220">
    <property type="entry name" value="S_TKc"/>
    <property type="match status" value="1"/>
</dbReference>
<evidence type="ECO:0000256" key="10">
    <source>
        <dbReference type="SAM" id="MobiDB-lite"/>
    </source>
</evidence>
<feature type="compositionally biased region" description="Gly residues" evidence="10">
    <location>
        <begin position="292"/>
        <end position="308"/>
    </location>
</feature>
<organism evidence="13">
    <name type="scientific">Micromonas pusilla (strain CCMP1545)</name>
    <name type="common">Picoplanktonic green alga</name>
    <dbReference type="NCBI Taxonomy" id="564608"/>
    <lineage>
        <taxon>Eukaryota</taxon>
        <taxon>Viridiplantae</taxon>
        <taxon>Chlorophyta</taxon>
        <taxon>Mamiellophyceae</taxon>
        <taxon>Mamiellales</taxon>
        <taxon>Mamiellaceae</taxon>
        <taxon>Micromonas</taxon>
    </lineage>
</organism>
<dbReference type="Gene3D" id="1.10.510.10">
    <property type="entry name" value="Transferase(Phosphotransferase) domain 1"/>
    <property type="match status" value="1"/>
</dbReference>
<sequence>TSEDEGEDGYKKGGYHPVKIGETYKDGRYVVLKKLGWGHFSTCWLCADTAAGKISNSPAHVALKVQKSASHYTEAARDEIDILTKIANGGDGSGITRVVKLMDAFDHKGPNGLHACMAFEVLGDNLLALIKRYDYRGVPLKAVKAMCRDVLLGLDYLHSRKLIIHTDLKPENILLTTPLPPREEEEEAAPAATAAPAAAAAAGEVKREEEEEGVGEAAMAAMDLSPSGRGKEDAPAAAAAAAAEGGADDGSDAALTKNQKKKAKKRAKKAGGGGDATRTKGIAPVDGDGGKKGGASKGAKGGGGGGGGKKSRGPLLSQRDVDALECRIVDLGNACWTYKQFTQDIQTRQYRSPEVILGSKYSTPADVWSLACIAFELATGDLLFDPRTGKDYDRDEDHLALMMELVGRMPKKIALGGKYSRDYFTRQGDLRHIRNLKFWPLAKVLSEKYQFAADDAEEMSAFLMAMLDFAPEKRATAGELLRHAWLKDVMDGIELPRSEAKGEGGGAA</sequence>
<dbReference type="GeneID" id="9682656"/>
<keyword evidence="3" id="KW-0808">Transferase</keyword>
<evidence type="ECO:0000256" key="3">
    <source>
        <dbReference type="ARBA" id="ARBA00022679"/>
    </source>
</evidence>
<dbReference type="InterPro" id="IPR000719">
    <property type="entry name" value="Prot_kinase_dom"/>
</dbReference>
<dbReference type="RefSeq" id="XP_003056752.1">
    <property type="nucleotide sequence ID" value="XM_003056706.1"/>
</dbReference>
<feature type="non-terminal residue" evidence="12">
    <location>
        <position position="1"/>
    </location>
</feature>
<dbReference type="OrthoDB" id="2649at2759"/>
<dbReference type="OMA" id="NHKGPNG"/>
<dbReference type="GO" id="GO:0050684">
    <property type="term" value="P:regulation of mRNA processing"/>
    <property type="evidence" value="ECO:0007669"/>
    <property type="project" value="TreeGrafter"/>
</dbReference>
<dbReference type="PROSITE" id="PS50011">
    <property type="entry name" value="PROTEIN_KINASE_DOM"/>
    <property type="match status" value="1"/>
</dbReference>
<dbReference type="InterPro" id="IPR017441">
    <property type="entry name" value="Protein_kinase_ATP_BS"/>
</dbReference>
<evidence type="ECO:0000256" key="2">
    <source>
        <dbReference type="ARBA" id="ARBA00022527"/>
    </source>
</evidence>
<evidence type="ECO:0000256" key="6">
    <source>
        <dbReference type="ARBA" id="ARBA00022840"/>
    </source>
</evidence>
<evidence type="ECO:0000256" key="4">
    <source>
        <dbReference type="ARBA" id="ARBA00022741"/>
    </source>
</evidence>
<dbReference type="FunFam" id="1.10.510.10:FF:000339">
    <property type="entry name" value="Serine/threonine-protein kinase SRPK-like protein"/>
    <property type="match status" value="1"/>
</dbReference>
<keyword evidence="13" id="KW-1185">Reference proteome</keyword>
<name>C1MP36_MICPC</name>
<feature type="compositionally biased region" description="Basic residues" evidence="10">
    <location>
        <begin position="258"/>
        <end position="269"/>
    </location>
</feature>
<evidence type="ECO:0000313" key="13">
    <source>
        <dbReference type="Proteomes" id="UP000001876"/>
    </source>
</evidence>
<keyword evidence="2" id="KW-0723">Serine/threonine-protein kinase</keyword>
<comment type="catalytic activity">
    <reaction evidence="8">
        <text>L-seryl-[protein] + ATP = O-phospho-L-seryl-[protein] + ADP + H(+)</text>
        <dbReference type="Rhea" id="RHEA:17989"/>
        <dbReference type="Rhea" id="RHEA-COMP:9863"/>
        <dbReference type="Rhea" id="RHEA-COMP:11604"/>
        <dbReference type="ChEBI" id="CHEBI:15378"/>
        <dbReference type="ChEBI" id="CHEBI:29999"/>
        <dbReference type="ChEBI" id="CHEBI:30616"/>
        <dbReference type="ChEBI" id="CHEBI:83421"/>
        <dbReference type="ChEBI" id="CHEBI:456216"/>
        <dbReference type="EC" id="2.7.11.1"/>
    </reaction>
</comment>
<reference evidence="12 13" key="1">
    <citation type="journal article" date="2009" name="Science">
        <title>Green evolution and dynamic adaptations revealed by genomes of the marine picoeukaryotes Micromonas.</title>
        <authorList>
            <person name="Worden A.Z."/>
            <person name="Lee J.H."/>
            <person name="Mock T."/>
            <person name="Rouze P."/>
            <person name="Simmons M.P."/>
            <person name="Aerts A.L."/>
            <person name="Allen A.E."/>
            <person name="Cuvelier M.L."/>
            <person name="Derelle E."/>
            <person name="Everett M.V."/>
            <person name="Foulon E."/>
            <person name="Grimwood J."/>
            <person name="Gundlach H."/>
            <person name="Henrissat B."/>
            <person name="Napoli C."/>
            <person name="McDonald S.M."/>
            <person name="Parker M.S."/>
            <person name="Rombauts S."/>
            <person name="Salamov A."/>
            <person name="Von Dassow P."/>
            <person name="Badger J.H."/>
            <person name="Coutinho P.M."/>
            <person name="Demir E."/>
            <person name="Dubchak I."/>
            <person name="Gentemann C."/>
            <person name="Eikrem W."/>
            <person name="Gready J.E."/>
            <person name="John U."/>
            <person name="Lanier W."/>
            <person name="Lindquist E.A."/>
            <person name="Lucas S."/>
            <person name="Mayer K.F."/>
            <person name="Moreau H."/>
            <person name="Not F."/>
            <person name="Otillar R."/>
            <person name="Panaud O."/>
            <person name="Pangilinan J."/>
            <person name="Paulsen I."/>
            <person name="Piegu B."/>
            <person name="Poliakov A."/>
            <person name="Robbens S."/>
            <person name="Schmutz J."/>
            <person name="Toulza E."/>
            <person name="Wyss T."/>
            <person name="Zelensky A."/>
            <person name="Zhou K."/>
            <person name="Armbrust E.V."/>
            <person name="Bhattacharya D."/>
            <person name="Goodenough U.W."/>
            <person name="Van de Peer Y."/>
            <person name="Grigoriev I.V."/>
        </authorList>
    </citation>
    <scope>NUCLEOTIDE SEQUENCE [LARGE SCALE GENOMIC DNA]</scope>
    <source>
        <strain evidence="12 13">CCMP1545</strain>
    </source>
</reference>
<dbReference type="STRING" id="564608.C1MP36"/>
<dbReference type="eggNOG" id="KOG1290">
    <property type="taxonomic scope" value="Eukaryota"/>
</dbReference>